<dbReference type="PANTHER" id="PTHR33588:SF1">
    <property type="entry name" value="CILIA- AND FLAGELLA-ASSOCIATED PROTEIN 299"/>
    <property type="match status" value="1"/>
</dbReference>
<evidence type="ECO:0000313" key="8">
    <source>
        <dbReference type="EMBL" id="RKP22185.1"/>
    </source>
</evidence>
<evidence type="ECO:0000313" key="7">
    <source>
        <dbReference type="EMBL" id="EPZ31005.1"/>
    </source>
</evidence>
<dbReference type="EMBL" id="ML004906">
    <property type="protein sequence ID" value="RKP22185.1"/>
    <property type="molecule type" value="Genomic_DNA"/>
</dbReference>
<evidence type="ECO:0000256" key="4">
    <source>
        <dbReference type="ARBA" id="ARBA00021436"/>
    </source>
</evidence>
<dbReference type="OrthoDB" id="2136125at2759"/>
<evidence type="ECO:0000256" key="2">
    <source>
        <dbReference type="ARBA" id="ARBA00004123"/>
    </source>
</evidence>
<dbReference type="STRING" id="988480.A0A075AQM4"/>
<keyword evidence="5" id="KW-0963">Cytoplasm</keyword>
<organism evidence="7 9">
    <name type="scientific">Rozella allomycis (strain CSF55)</name>
    <dbReference type="NCBI Taxonomy" id="988480"/>
    <lineage>
        <taxon>Eukaryota</taxon>
        <taxon>Fungi</taxon>
        <taxon>Fungi incertae sedis</taxon>
        <taxon>Cryptomycota</taxon>
        <taxon>Cryptomycota incertae sedis</taxon>
        <taxon>Rozella</taxon>
    </lineage>
</organism>
<comment type="function">
    <text evidence="1">May be involved in spermatogenesis.</text>
</comment>
<gene>
    <name evidence="7" type="ORF">O9G_001479</name>
    <name evidence="8" type="ORF">ROZALSC1DRAFT_26428</name>
</gene>
<dbReference type="OMA" id="FNNYQEY"/>
<name>A0A075AQM4_ROZAC</name>
<dbReference type="GO" id="GO:0005737">
    <property type="term" value="C:cytoplasm"/>
    <property type="evidence" value="ECO:0007669"/>
    <property type="project" value="UniProtKB-SubCell"/>
</dbReference>
<proteinExistence type="predicted"/>
<dbReference type="GO" id="GO:0005634">
    <property type="term" value="C:nucleus"/>
    <property type="evidence" value="ECO:0007669"/>
    <property type="project" value="UniProtKB-SubCell"/>
</dbReference>
<evidence type="ECO:0000256" key="5">
    <source>
        <dbReference type="ARBA" id="ARBA00022490"/>
    </source>
</evidence>
<dbReference type="Proteomes" id="UP000030755">
    <property type="component" value="Unassembled WGS sequence"/>
</dbReference>
<comment type="subcellular location">
    <subcellularLocation>
        <location evidence="3">Cytoplasm</location>
    </subcellularLocation>
    <subcellularLocation>
        <location evidence="2">Nucleus</location>
    </subcellularLocation>
</comment>
<reference evidence="7 9" key="1">
    <citation type="journal article" date="2013" name="Curr. Biol.">
        <title>Shared signatures of parasitism and phylogenomics unite Cryptomycota and microsporidia.</title>
        <authorList>
            <person name="James T.Y."/>
            <person name="Pelin A."/>
            <person name="Bonen L."/>
            <person name="Ahrendt S."/>
            <person name="Sain D."/>
            <person name="Corradi N."/>
            <person name="Stajich J.E."/>
        </authorList>
    </citation>
    <scope>NUCLEOTIDE SEQUENCE [LARGE SCALE GENOMIC DNA]</scope>
    <source>
        <strain evidence="7">CSF55</strain>
        <strain evidence="7">CSF55</strain>
    </source>
</reference>
<evidence type="ECO:0000256" key="1">
    <source>
        <dbReference type="ARBA" id="ARBA00003056"/>
    </source>
</evidence>
<dbReference type="Pfam" id="PF14713">
    <property type="entry name" value="DUF4464"/>
    <property type="match status" value="1"/>
</dbReference>
<accession>A0A075AQM4</accession>
<keyword evidence="6" id="KW-0539">Nucleus</keyword>
<protein>
    <recommendedName>
        <fullName evidence="4">Cilia- and flagella-associated protein 299</fullName>
    </recommendedName>
</protein>
<reference evidence="10" key="2">
    <citation type="journal article" date="2018" name="Nat. Microbiol.">
        <title>Leveraging single-cell genomics to expand the fungal tree of life.</title>
        <authorList>
            <person name="Ahrendt S.R."/>
            <person name="Quandt C.A."/>
            <person name="Ciobanu D."/>
            <person name="Clum A."/>
            <person name="Salamov A."/>
            <person name="Andreopoulos B."/>
            <person name="Cheng J.F."/>
            <person name="Woyke T."/>
            <person name="Pelin A."/>
            <person name="Henrissat B."/>
            <person name="Reynolds N.K."/>
            <person name="Benny G.L."/>
            <person name="Smith M.E."/>
            <person name="James T.Y."/>
            <person name="Grigoriev I.V."/>
        </authorList>
    </citation>
    <scope>NUCLEOTIDE SEQUENCE [LARGE SCALE GENOMIC DNA]</scope>
    <source>
        <strain evidence="10">CSF55</strain>
    </source>
</reference>
<sequence length="245" mass="28310">MTSQIELNQEAQSEIANIVADNAISEFATYEDYLDSQITQQDLYYLDLVELGYRGAGDPIKRSEFESRKDVAEQARIAKRNNNKILSHTGKNISSPFLSALAEREEGNRSGKLTSIIFLRVLNSKGQEISGYIDYASRLKNENFDQYFNRNRVMMPKSTDLSFYNWGKYILFYKTDTQICTCNSTQNFQVVTDNEGGLLFKNKRDRKVINVDPKVKPTENTTRHEIISPEYIQIVIYDHITRRKS</sequence>
<evidence type="ECO:0000256" key="3">
    <source>
        <dbReference type="ARBA" id="ARBA00004496"/>
    </source>
</evidence>
<evidence type="ECO:0000313" key="9">
    <source>
        <dbReference type="Proteomes" id="UP000030755"/>
    </source>
</evidence>
<dbReference type="AlphaFoldDB" id="A0A075AQM4"/>
<dbReference type="Proteomes" id="UP000281549">
    <property type="component" value="Unassembled WGS sequence"/>
</dbReference>
<dbReference type="InterPro" id="IPR027887">
    <property type="entry name" value="DUF4464"/>
</dbReference>
<dbReference type="PANTHER" id="PTHR33588">
    <property type="entry name" value="CILIA- AND FLAGELLA-ASSOCIATED PROTEIN 299"/>
    <property type="match status" value="1"/>
</dbReference>
<reference evidence="8" key="3">
    <citation type="submission" date="2018-08" db="EMBL/GenBank/DDBJ databases">
        <title>Leveraging single-cell genomics to expand the Fungal Tree of Life.</title>
        <authorList>
            <consortium name="DOE Joint Genome Institute"/>
            <person name="Ahrendt S.R."/>
            <person name="Quandt C.A."/>
            <person name="Ciobanu D."/>
            <person name="Clum A."/>
            <person name="Salamov A."/>
            <person name="Andreopoulos B."/>
            <person name="Cheng J.-F."/>
            <person name="Woyke T."/>
            <person name="Pelin A."/>
            <person name="Henrissat B."/>
            <person name="Reynolds N."/>
            <person name="Benny G.L."/>
            <person name="Smith M.E."/>
            <person name="James T.Y."/>
            <person name="Grigoriev I.V."/>
        </authorList>
    </citation>
    <scope>NUCLEOTIDE SEQUENCE</scope>
    <source>
        <strain evidence="8">CSF55</strain>
    </source>
</reference>
<evidence type="ECO:0000313" key="10">
    <source>
        <dbReference type="Proteomes" id="UP000281549"/>
    </source>
</evidence>
<dbReference type="EMBL" id="KE561324">
    <property type="protein sequence ID" value="EPZ31005.1"/>
    <property type="molecule type" value="Genomic_DNA"/>
</dbReference>
<keyword evidence="9" id="KW-1185">Reference proteome</keyword>
<evidence type="ECO:0000256" key="6">
    <source>
        <dbReference type="ARBA" id="ARBA00023242"/>
    </source>
</evidence>
<dbReference type="HOGENOM" id="CLU_070912_0_0_1"/>